<organism evidence="3 4">
    <name type="scientific">Acinetobacter shaoyimingii</name>
    <dbReference type="NCBI Taxonomy" id="2715164"/>
    <lineage>
        <taxon>Bacteria</taxon>
        <taxon>Pseudomonadati</taxon>
        <taxon>Pseudomonadota</taxon>
        <taxon>Gammaproteobacteria</taxon>
        <taxon>Moraxellales</taxon>
        <taxon>Moraxellaceae</taxon>
        <taxon>Acinetobacter</taxon>
    </lineage>
</organism>
<keyword evidence="1" id="KW-0488">Methylation</keyword>
<dbReference type="InterPro" id="IPR045584">
    <property type="entry name" value="Pilin-like"/>
</dbReference>
<name>A0A6G8RYS4_9GAMM</name>
<keyword evidence="4" id="KW-1185">Reference proteome</keyword>
<feature type="transmembrane region" description="Helical" evidence="2">
    <location>
        <begin position="12"/>
        <end position="33"/>
    </location>
</feature>
<dbReference type="InterPro" id="IPR000983">
    <property type="entry name" value="Bac_GSPG_pilin"/>
</dbReference>
<dbReference type="Proteomes" id="UP000502297">
    <property type="component" value="Chromosome"/>
</dbReference>
<dbReference type="RefSeq" id="WP_166225675.1">
    <property type="nucleotide sequence ID" value="NZ_CP049801.1"/>
</dbReference>
<dbReference type="InterPro" id="IPR012902">
    <property type="entry name" value="N_methyl_site"/>
</dbReference>
<dbReference type="PANTHER" id="PTHR30093:SF47">
    <property type="entry name" value="TYPE IV PILUS NON-CORE MINOR PILIN PILE"/>
    <property type="match status" value="1"/>
</dbReference>
<dbReference type="GO" id="GO:0043683">
    <property type="term" value="P:type IV pilus assembly"/>
    <property type="evidence" value="ECO:0007669"/>
    <property type="project" value="InterPro"/>
</dbReference>
<dbReference type="EMBL" id="CP049801">
    <property type="protein sequence ID" value="QIO07021.1"/>
    <property type="molecule type" value="Genomic_DNA"/>
</dbReference>
<keyword evidence="2" id="KW-1133">Transmembrane helix</keyword>
<evidence type="ECO:0000256" key="1">
    <source>
        <dbReference type="ARBA" id="ARBA00022481"/>
    </source>
</evidence>
<proteinExistence type="predicted"/>
<gene>
    <name evidence="3" type="ORF">G8E00_14295</name>
</gene>
<evidence type="ECO:0000313" key="3">
    <source>
        <dbReference type="EMBL" id="QIO07021.1"/>
    </source>
</evidence>
<dbReference type="Pfam" id="PF16732">
    <property type="entry name" value="ComP_DUS"/>
    <property type="match status" value="1"/>
</dbReference>
<evidence type="ECO:0000313" key="4">
    <source>
        <dbReference type="Proteomes" id="UP000502297"/>
    </source>
</evidence>
<dbReference type="NCBIfam" id="TIGR02532">
    <property type="entry name" value="IV_pilin_GFxxxE"/>
    <property type="match status" value="1"/>
</dbReference>
<protein>
    <submittedName>
        <fullName evidence="3">Prepilin-type N-terminal cleavage/methylation domain-containing protein</fullName>
    </submittedName>
</protein>
<keyword evidence="2" id="KW-0812">Transmembrane</keyword>
<dbReference type="GO" id="GO:0015627">
    <property type="term" value="C:type II protein secretion system complex"/>
    <property type="evidence" value="ECO:0007669"/>
    <property type="project" value="InterPro"/>
</dbReference>
<dbReference type="SUPFAM" id="SSF54523">
    <property type="entry name" value="Pili subunits"/>
    <property type="match status" value="1"/>
</dbReference>
<dbReference type="GO" id="GO:0015628">
    <property type="term" value="P:protein secretion by the type II secretion system"/>
    <property type="evidence" value="ECO:0007669"/>
    <property type="project" value="InterPro"/>
</dbReference>
<accession>A0A6G8RYS4</accession>
<keyword evidence="2" id="KW-0472">Membrane</keyword>
<dbReference type="Gene3D" id="3.30.700.10">
    <property type="entry name" value="Glycoprotein, Type 4 Pilin"/>
    <property type="match status" value="1"/>
</dbReference>
<dbReference type="Pfam" id="PF07963">
    <property type="entry name" value="N_methyl"/>
    <property type="match status" value="1"/>
</dbReference>
<dbReference type="AlphaFoldDB" id="A0A6G8RYS4"/>
<dbReference type="KEGG" id="asha:G8E00_14295"/>
<sequence length="149" mass="16339">MVAKSNESGFTLIELLIVVAIIGILAAVGYPAYTKYVMKTHRIDVQAQMVQIGRNLANYKIANGNYTDASLSNKNIYGAPLTFPREVDGDQLYTLSLEIPNSSSWVLKATPIKKTKTDGNGVIMLDSNGYKCWIEKANTCALSVSSKWD</sequence>
<dbReference type="PRINTS" id="PR00813">
    <property type="entry name" value="BCTERIALGSPG"/>
</dbReference>
<dbReference type="PROSITE" id="PS00409">
    <property type="entry name" value="PROKAR_NTER_METHYL"/>
    <property type="match status" value="1"/>
</dbReference>
<dbReference type="InterPro" id="IPR031982">
    <property type="entry name" value="PilE-like"/>
</dbReference>
<evidence type="ECO:0000256" key="2">
    <source>
        <dbReference type="SAM" id="Phobius"/>
    </source>
</evidence>
<reference evidence="3 4" key="1">
    <citation type="submission" date="2020-03" db="EMBL/GenBank/DDBJ databases">
        <authorList>
            <person name="Zhu W."/>
        </authorList>
    </citation>
    <scope>NUCLEOTIDE SEQUENCE [LARGE SCALE GENOMIC DNA]</scope>
    <source>
        <strain evidence="3 4">323-1</strain>
    </source>
</reference>
<dbReference type="PANTHER" id="PTHR30093">
    <property type="entry name" value="GENERAL SECRETION PATHWAY PROTEIN G"/>
    <property type="match status" value="1"/>
</dbReference>